<dbReference type="GO" id="GO:0003700">
    <property type="term" value="F:DNA-binding transcription factor activity"/>
    <property type="evidence" value="ECO:0007669"/>
    <property type="project" value="TreeGrafter"/>
</dbReference>
<dbReference type="SUPFAM" id="SSF46689">
    <property type="entry name" value="Homeodomain-like"/>
    <property type="match status" value="1"/>
</dbReference>
<dbReference type="Pfam" id="PF00440">
    <property type="entry name" value="TetR_N"/>
    <property type="match status" value="1"/>
</dbReference>
<dbReference type="InterPro" id="IPR050109">
    <property type="entry name" value="HTH-type_TetR-like_transc_reg"/>
</dbReference>
<proteinExistence type="predicted"/>
<dbReference type="PROSITE" id="PS50977">
    <property type="entry name" value="HTH_TETR_2"/>
    <property type="match status" value="1"/>
</dbReference>
<evidence type="ECO:0000256" key="3">
    <source>
        <dbReference type="ARBA" id="ARBA00023163"/>
    </source>
</evidence>
<keyword evidence="1" id="KW-0805">Transcription regulation</keyword>
<dbReference type="Proteomes" id="UP000271626">
    <property type="component" value="Chromosome"/>
</dbReference>
<keyword evidence="2 4" id="KW-0238">DNA-binding</keyword>
<dbReference type="Gene3D" id="1.10.357.10">
    <property type="entry name" value="Tetracycline Repressor, domain 2"/>
    <property type="match status" value="1"/>
</dbReference>
<evidence type="ECO:0000259" key="5">
    <source>
        <dbReference type="PROSITE" id="PS50977"/>
    </source>
</evidence>
<dbReference type="EMBL" id="LR131273">
    <property type="protein sequence ID" value="VDR39782.1"/>
    <property type="molecule type" value="Genomic_DNA"/>
</dbReference>
<evidence type="ECO:0000256" key="1">
    <source>
        <dbReference type="ARBA" id="ARBA00023015"/>
    </source>
</evidence>
<accession>A0A3P8LFL0</accession>
<evidence type="ECO:0000313" key="7">
    <source>
        <dbReference type="Proteomes" id="UP000271626"/>
    </source>
</evidence>
<dbReference type="OrthoDB" id="9796019at2"/>
<keyword evidence="3" id="KW-0804">Transcription</keyword>
<dbReference type="InterPro" id="IPR009057">
    <property type="entry name" value="Homeodomain-like_sf"/>
</dbReference>
<dbReference type="Pfam" id="PF16859">
    <property type="entry name" value="TetR_C_11"/>
    <property type="match status" value="1"/>
</dbReference>
<evidence type="ECO:0000256" key="2">
    <source>
        <dbReference type="ARBA" id="ARBA00023125"/>
    </source>
</evidence>
<dbReference type="GO" id="GO:0000976">
    <property type="term" value="F:transcription cis-regulatory region binding"/>
    <property type="evidence" value="ECO:0007669"/>
    <property type="project" value="TreeGrafter"/>
</dbReference>
<dbReference type="AlphaFoldDB" id="A0A3P8LFL0"/>
<feature type="domain" description="HTH tetR-type" evidence="5">
    <location>
        <begin position="12"/>
        <end position="72"/>
    </location>
</feature>
<feature type="DNA-binding region" description="H-T-H motif" evidence="4">
    <location>
        <begin position="35"/>
        <end position="54"/>
    </location>
</feature>
<dbReference type="PANTHER" id="PTHR30055">
    <property type="entry name" value="HTH-TYPE TRANSCRIPTIONAL REGULATOR RUTR"/>
    <property type="match status" value="1"/>
</dbReference>
<evidence type="ECO:0000256" key="4">
    <source>
        <dbReference type="PROSITE-ProRule" id="PRU00335"/>
    </source>
</evidence>
<evidence type="ECO:0000313" key="6">
    <source>
        <dbReference type="EMBL" id="VDR39782.1"/>
    </source>
</evidence>
<gene>
    <name evidence="6" type="ORF">NCTC10741_02928</name>
</gene>
<dbReference type="Gene3D" id="1.10.10.60">
    <property type="entry name" value="Homeodomain-like"/>
    <property type="match status" value="1"/>
</dbReference>
<dbReference type="PRINTS" id="PR00455">
    <property type="entry name" value="HTHTETR"/>
</dbReference>
<dbReference type="InterPro" id="IPR011075">
    <property type="entry name" value="TetR_C"/>
</dbReference>
<dbReference type="PANTHER" id="PTHR30055:SF148">
    <property type="entry name" value="TETR-FAMILY TRANSCRIPTIONAL REGULATOR"/>
    <property type="match status" value="1"/>
</dbReference>
<dbReference type="InterPro" id="IPR001647">
    <property type="entry name" value="HTH_TetR"/>
</dbReference>
<name>A0A3P8LFL0_TSUPA</name>
<protein>
    <submittedName>
        <fullName evidence="6">Mycofactocin system transcriptional regulator</fullName>
    </submittedName>
</protein>
<dbReference type="SUPFAM" id="SSF48498">
    <property type="entry name" value="Tetracyclin repressor-like, C-terminal domain"/>
    <property type="match status" value="1"/>
</dbReference>
<dbReference type="RefSeq" id="WP_126196842.1">
    <property type="nucleotide sequence ID" value="NZ_CP085954.1"/>
</dbReference>
<dbReference type="InterPro" id="IPR036271">
    <property type="entry name" value="Tet_transcr_reg_TetR-rel_C_sf"/>
</dbReference>
<organism evidence="6 7">
    <name type="scientific">Tsukamurella paurometabola</name>
    <name type="common">Corynebacterium paurometabolum</name>
    <dbReference type="NCBI Taxonomy" id="2061"/>
    <lineage>
        <taxon>Bacteria</taxon>
        <taxon>Bacillati</taxon>
        <taxon>Actinomycetota</taxon>
        <taxon>Actinomycetes</taxon>
        <taxon>Mycobacteriales</taxon>
        <taxon>Tsukamurellaceae</taxon>
        <taxon>Tsukamurella</taxon>
    </lineage>
</organism>
<sequence length="192" mass="20222">MPAATPGRPRSAAAERAIIDAALAELEDVGYQGLTIENVAKRAGVGRPTIYRRWPDRDALVVGALIATVPPLRAPSTEDPVADLRSLVSDFVAGIARSPAARAMLAVHAAGAHRPDLRAALHEHYLAPRAEVLADALARARRSGAIRGGVTDAQVRDLLFGPAVYRWLIVGEVPPPSELDDLLDLALAALGS</sequence>
<reference evidence="6 7" key="1">
    <citation type="submission" date="2018-12" db="EMBL/GenBank/DDBJ databases">
        <authorList>
            <consortium name="Pathogen Informatics"/>
        </authorList>
    </citation>
    <scope>NUCLEOTIDE SEQUENCE [LARGE SCALE GENOMIC DNA]</scope>
    <source>
        <strain evidence="6 7">NCTC10741</strain>
    </source>
</reference>